<sequence>MYIWALGIMLLNCLGSYQMERDNFPDNIWSHILEKS</sequence>
<accession>A0A2P2LMF9</accession>
<organism evidence="2">
    <name type="scientific">Rhizophora mucronata</name>
    <name type="common">Asiatic mangrove</name>
    <dbReference type="NCBI Taxonomy" id="61149"/>
    <lineage>
        <taxon>Eukaryota</taxon>
        <taxon>Viridiplantae</taxon>
        <taxon>Streptophyta</taxon>
        <taxon>Embryophyta</taxon>
        <taxon>Tracheophyta</taxon>
        <taxon>Spermatophyta</taxon>
        <taxon>Magnoliopsida</taxon>
        <taxon>eudicotyledons</taxon>
        <taxon>Gunneridae</taxon>
        <taxon>Pentapetalae</taxon>
        <taxon>rosids</taxon>
        <taxon>fabids</taxon>
        <taxon>Malpighiales</taxon>
        <taxon>Rhizophoraceae</taxon>
        <taxon>Rhizophora</taxon>
    </lineage>
</organism>
<reference evidence="2" key="1">
    <citation type="submission" date="2018-02" db="EMBL/GenBank/DDBJ databases">
        <title>Rhizophora mucronata_Transcriptome.</title>
        <authorList>
            <person name="Meera S.P."/>
            <person name="Sreeshan A."/>
            <person name="Augustine A."/>
        </authorList>
    </citation>
    <scope>NUCLEOTIDE SEQUENCE</scope>
    <source>
        <tissue evidence="2">Leaf</tissue>
    </source>
</reference>
<proteinExistence type="predicted"/>
<keyword evidence="1" id="KW-0732">Signal</keyword>
<feature type="signal peptide" evidence="1">
    <location>
        <begin position="1"/>
        <end position="15"/>
    </location>
</feature>
<dbReference type="AlphaFoldDB" id="A0A2P2LMF9"/>
<protein>
    <submittedName>
        <fullName evidence="2">Uncharacterized protein</fullName>
    </submittedName>
</protein>
<evidence type="ECO:0000256" key="1">
    <source>
        <dbReference type="SAM" id="SignalP"/>
    </source>
</evidence>
<dbReference type="EMBL" id="GGEC01038669">
    <property type="protein sequence ID" value="MBX19153.1"/>
    <property type="molecule type" value="Transcribed_RNA"/>
</dbReference>
<feature type="chain" id="PRO_5015174500" evidence="1">
    <location>
        <begin position="16"/>
        <end position="36"/>
    </location>
</feature>
<evidence type="ECO:0000313" key="2">
    <source>
        <dbReference type="EMBL" id="MBX19153.1"/>
    </source>
</evidence>
<name>A0A2P2LMF9_RHIMU</name>